<dbReference type="InParanoid" id="A0A6P6YIJ0"/>
<proteinExistence type="predicted"/>
<organism evidence="3 4">
    <name type="scientific">Dermatophagoides pteronyssinus</name>
    <name type="common">European house dust mite</name>
    <dbReference type="NCBI Taxonomy" id="6956"/>
    <lineage>
        <taxon>Eukaryota</taxon>
        <taxon>Metazoa</taxon>
        <taxon>Ecdysozoa</taxon>
        <taxon>Arthropoda</taxon>
        <taxon>Chelicerata</taxon>
        <taxon>Arachnida</taxon>
        <taxon>Acari</taxon>
        <taxon>Acariformes</taxon>
        <taxon>Sarcoptiformes</taxon>
        <taxon>Astigmata</taxon>
        <taxon>Psoroptidia</taxon>
        <taxon>Analgoidea</taxon>
        <taxon>Pyroglyphidae</taxon>
        <taxon>Dermatophagoidinae</taxon>
        <taxon>Dermatophagoides</taxon>
    </lineage>
</organism>
<sequence>MFKSSFILTIFVVLTSIVSLSIAATKSDGIKTTASKLSQQQQRLSSSPSTSPTTIADNNNNNFRDSLRFKMKLVNDAMLYGGSNYGGLSTTTGISTTASPRLTPDLLDEALSISSAELGSSKEINVEDTMRSILDADIGPQPPLEPGHRRFQSQRTNGIKNRNNAAIADDQRRFKAAVRTKHTFEYRPVKIEQLQEQSEPKIIEVEARSLPLEIHFKSASSRIKMVQEHQKGELQQEQRTQSVEEPQRMFHLVRKPIIQEVREIISPYRRIVQEIQPVLEEIHTVIAHSGQQHRHEDEQQLLGTDVTLNSRPTSVEIEDDDAMVVDDKFQRQTLKPSTTAAAAISTSLSKNTAPVVTTARPKIVESSSSSNMMRNLESFVRAQQQQRQQQSQSTLPKRLMQAPISYDSSSYDTSEFERINKNDLDNQQITPARQQQIFQQQQIQRRHAPLLSSFRHAVAASNQNYH</sequence>
<feature type="signal peptide" evidence="2">
    <location>
        <begin position="1"/>
        <end position="23"/>
    </location>
</feature>
<dbReference type="RefSeq" id="XP_027204571.1">
    <property type="nucleotide sequence ID" value="XM_027348770.1"/>
</dbReference>
<dbReference type="KEGG" id="dpte:113798258"/>
<feature type="non-terminal residue" evidence="4">
    <location>
        <position position="466"/>
    </location>
</feature>
<dbReference type="Proteomes" id="UP000515146">
    <property type="component" value="Unplaced"/>
</dbReference>
<feature type="compositionally biased region" description="Polar residues" evidence="1">
    <location>
        <begin position="153"/>
        <end position="162"/>
    </location>
</feature>
<feature type="region of interest" description="Disordered" evidence="1">
    <location>
        <begin position="139"/>
        <end position="162"/>
    </location>
</feature>
<evidence type="ECO:0000313" key="3">
    <source>
        <dbReference type="Proteomes" id="UP000515146"/>
    </source>
</evidence>
<evidence type="ECO:0000313" key="4">
    <source>
        <dbReference type="RefSeq" id="XP_027204571.1"/>
    </source>
</evidence>
<feature type="region of interest" description="Disordered" evidence="1">
    <location>
        <begin position="37"/>
        <end position="61"/>
    </location>
</feature>
<feature type="compositionally biased region" description="Low complexity" evidence="1">
    <location>
        <begin position="383"/>
        <end position="393"/>
    </location>
</feature>
<feature type="compositionally biased region" description="Low complexity" evidence="1">
    <location>
        <begin position="37"/>
        <end position="54"/>
    </location>
</feature>
<dbReference type="OrthoDB" id="10428552at2759"/>
<accession>A0A6P6YIJ0</accession>
<feature type="chain" id="PRO_5027745674" evidence="2">
    <location>
        <begin position="24"/>
        <end position="466"/>
    </location>
</feature>
<protein>
    <submittedName>
        <fullName evidence="4">Uncharacterized protein LOC113798258</fullName>
    </submittedName>
</protein>
<dbReference type="AlphaFoldDB" id="A0A6P6YIJ0"/>
<evidence type="ECO:0000256" key="2">
    <source>
        <dbReference type="SAM" id="SignalP"/>
    </source>
</evidence>
<reference evidence="4" key="1">
    <citation type="submission" date="2025-08" db="UniProtKB">
        <authorList>
            <consortium name="RefSeq"/>
        </authorList>
    </citation>
    <scope>IDENTIFICATION</scope>
    <source>
        <strain evidence="4">Airmid</strain>
    </source>
</reference>
<gene>
    <name evidence="4" type="primary">LOC113798258</name>
</gene>
<evidence type="ECO:0000256" key="1">
    <source>
        <dbReference type="SAM" id="MobiDB-lite"/>
    </source>
</evidence>
<keyword evidence="3" id="KW-1185">Reference proteome</keyword>
<keyword evidence="2" id="KW-0732">Signal</keyword>
<name>A0A6P6YIJ0_DERPT</name>
<feature type="region of interest" description="Disordered" evidence="1">
    <location>
        <begin position="380"/>
        <end position="399"/>
    </location>
</feature>